<keyword evidence="3" id="KW-1185">Reference proteome</keyword>
<evidence type="ECO:0000313" key="2">
    <source>
        <dbReference type="EMBL" id="KAJ4498566.1"/>
    </source>
</evidence>
<comment type="caution">
    <text evidence="2">The sequence shown here is derived from an EMBL/GenBank/DDBJ whole genome shotgun (WGS) entry which is preliminary data.</text>
</comment>
<reference evidence="2" key="1">
    <citation type="submission" date="2022-08" db="EMBL/GenBank/DDBJ databases">
        <title>A Global Phylogenomic Analysis of the Shiitake Genus Lentinula.</title>
        <authorList>
            <consortium name="DOE Joint Genome Institute"/>
            <person name="Sierra-Patev S."/>
            <person name="Min B."/>
            <person name="Naranjo-Ortiz M."/>
            <person name="Looney B."/>
            <person name="Konkel Z."/>
            <person name="Slot J.C."/>
            <person name="Sakamoto Y."/>
            <person name="Steenwyk J.L."/>
            <person name="Rokas A."/>
            <person name="Carro J."/>
            <person name="Camarero S."/>
            <person name="Ferreira P."/>
            <person name="Molpeceres G."/>
            <person name="Ruiz-Duenas F.J."/>
            <person name="Serrano A."/>
            <person name="Henrissat B."/>
            <person name="Drula E."/>
            <person name="Hughes K.W."/>
            <person name="Mata J.L."/>
            <person name="Ishikawa N.K."/>
            <person name="Vargas-Isla R."/>
            <person name="Ushijima S."/>
            <person name="Smith C.A."/>
            <person name="Ahrendt S."/>
            <person name="Andreopoulos W."/>
            <person name="He G."/>
            <person name="Labutti K."/>
            <person name="Lipzen A."/>
            <person name="Ng V."/>
            <person name="Riley R."/>
            <person name="Sandor L."/>
            <person name="Barry K."/>
            <person name="Martinez A.T."/>
            <person name="Xiao Y."/>
            <person name="Gibbons J.G."/>
            <person name="Terashima K."/>
            <person name="Grigoriev I.V."/>
            <person name="Hibbett D.S."/>
        </authorList>
    </citation>
    <scope>NUCLEOTIDE SEQUENCE</scope>
    <source>
        <strain evidence="2">RHP3577 ss4</strain>
    </source>
</reference>
<gene>
    <name evidence="2" type="ORF">C8R41DRAFT_139584</name>
</gene>
<evidence type="ECO:0008006" key="4">
    <source>
        <dbReference type="Google" id="ProtNLM"/>
    </source>
</evidence>
<evidence type="ECO:0000256" key="1">
    <source>
        <dbReference type="SAM" id="MobiDB-lite"/>
    </source>
</evidence>
<proteinExistence type="predicted"/>
<evidence type="ECO:0000313" key="3">
    <source>
        <dbReference type="Proteomes" id="UP001150217"/>
    </source>
</evidence>
<organism evidence="2 3">
    <name type="scientific">Lentinula lateritia</name>
    <dbReference type="NCBI Taxonomy" id="40482"/>
    <lineage>
        <taxon>Eukaryota</taxon>
        <taxon>Fungi</taxon>
        <taxon>Dikarya</taxon>
        <taxon>Basidiomycota</taxon>
        <taxon>Agaricomycotina</taxon>
        <taxon>Agaricomycetes</taxon>
        <taxon>Agaricomycetidae</taxon>
        <taxon>Agaricales</taxon>
        <taxon>Marasmiineae</taxon>
        <taxon>Omphalotaceae</taxon>
        <taxon>Lentinula</taxon>
    </lineage>
</organism>
<protein>
    <recommendedName>
        <fullName evidence="4">F-box domain-containing protein</fullName>
    </recommendedName>
</protein>
<accession>A0ABQ8VRJ1</accession>
<name>A0ABQ8VRJ1_9AGAR</name>
<dbReference type="EMBL" id="JANVFT010000015">
    <property type="protein sequence ID" value="KAJ4498566.1"/>
    <property type="molecule type" value="Genomic_DNA"/>
</dbReference>
<feature type="region of interest" description="Disordered" evidence="1">
    <location>
        <begin position="82"/>
        <end position="158"/>
    </location>
</feature>
<dbReference type="Proteomes" id="UP001150217">
    <property type="component" value="Unassembled WGS sequence"/>
</dbReference>
<feature type="compositionally biased region" description="Polar residues" evidence="1">
    <location>
        <begin position="82"/>
        <end position="98"/>
    </location>
</feature>
<sequence>MWDIAEEVQAELWEYETLVPIGKQLHLDLLLTVNWNTQPPDGTTDTRESIAHVLIIIPQGSGPPLLLHQITRRSLRIAKQLSVTTRESTAPAGTSRIPSENADHPLSQVARPAHSNRKRPKLNNDGPEDSDDDDNYRNESNDAQLKRNKRRRTKMPDEFRGVRGKLGLLEKLARDVPLDIMFEVPSLCHPEAAAECFLALNLLLSKPNDLINLARTTRDLRGIVISKSSELIWRTARSNLDGLPPLPKDLSESQYAALLICTHCYFCSKKGGCEPPFWSFRTRCCRACAAQTSHLPSI</sequence>